<reference evidence="1" key="1">
    <citation type="submission" date="2020-08" db="EMBL/GenBank/DDBJ databases">
        <authorList>
            <person name="Cejkova D."/>
            <person name="Kubasova T."/>
            <person name="Jahodarova E."/>
            <person name="Rychlik I."/>
        </authorList>
    </citation>
    <scope>NUCLEOTIDE SEQUENCE</scope>
    <source>
        <strain evidence="1">An824</strain>
    </source>
</reference>
<proteinExistence type="predicted"/>
<dbReference type="Proteomes" id="UP000706891">
    <property type="component" value="Unassembled WGS sequence"/>
</dbReference>
<sequence length="95" mass="11020">MHSYPDFKFFVADINTTSKGDTLSNNLQNAVELSFKAIEPLELNFKKEISKRELNKRVENIAPQFKAAKEVLTQEEKAYIDRLTQALTYNFLYAQ</sequence>
<dbReference type="RefSeq" id="WP_205104003.1">
    <property type="nucleotide sequence ID" value="NZ_JACJJG010000018.1"/>
</dbReference>
<evidence type="ECO:0000313" key="2">
    <source>
        <dbReference type="Proteomes" id="UP000706891"/>
    </source>
</evidence>
<reference evidence="1" key="2">
    <citation type="journal article" date="2021" name="Sci. Rep.">
        <title>The distribution of antibiotic resistance genes in chicken gut microbiota commensals.</title>
        <authorList>
            <person name="Juricova H."/>
            <person name="Matiasovicova J."/>
            <person name="Kubasova T."/>
            <person name="Cejkova D."/>
            <person name="Rychlik I."/>
        </authorList>
    </citation>
    <scope>NUCLEOTIDE SEQUENCE</scope>
    <source>
        <strain evidence="1">An824</strain>
    </source>
</reference>
<evidence type="ECO:0000313" key="1">
    <source>
        <dbReference type="EMBL" id="MBM6673332.1"/>
    </source>
</evidence>
<organism evidence="1 2">
    <name type="scientific">Marseilla massiliensis</name>
    <dbReference type="NCBI Taxonomy" id="1841864"/>
    <lineage>
        <taxon>Bacteria</taxon>
        <taxon>Pseudomonadati</taxon>
        <taxon>Bacteroidota</taxon>
        <taxon>Bacteroidia</taxon>
        <taxon>Bacteroidales</taxon>
        <taxon>Prevotellaceae</taxon>
        <taxon>Marseilla</taxon>
    </lineage>
</organism>
<dbReference type="AlphaFoldDB" id="A0A939B7A1"/>
<comment type="caution">
    <text evidence="1">The sequence shown here is derived from an EMBL/GenBank/DDBJ whole genome shotgun (WGS) entry which is preliminary data.</text>
</comment>
<keyword evidence="2" id="KW-1185">Reference proteome</keyword>
<name>A0A939B7A1_9BACT</name>
<dbReference type="EMBL" id="JACJJG010000018">
    <property type="protein sequence ID" value="MBM6673332.1"/>
    <property type="molecule type" value="Genomic_DNA"/>
</dbReference>
<protein>
    <submittedName>
        <fullName evidence="1">Uncharacterized protein</fullName>
    </submittedName>
</protein>
<accession>A0A939B7A1</accession>
<gene>
    <name evidence="1" type="ORF">H6A34_05520</name>
</gene>